<dbReference type="RefSeq" id="WP_136077385.1">
    <property type="nucleotide sequence ID" value="NZ_CAAHFG010000001.1"/>
</dbReference>
<feature type="binding site" evidence="4">
    <location>
        <begin position="204"/>
        <end position="207"/>
    </location>
    <ligand>
        <name>substrate</name>
    </ligand>
</feature>
<comment type="similarity">
    <text evidence="4">Belongs to the NAD(P)-dependent epimerase/dehydratase family. HldD subfamily.</text>
</comment>
<dbReference type="CDD" id="cd05248">
    <property type="entry name" value="ADP_GME_SDR_e"/>
    <property type="match status" value="1"/>
</dbReference>
<dbReference type="HAMAP" id="MF_01601">
    <property type="entry name" value="Heptose_epimerase"/>
    <property type="match status" value="1"/>
</dbReference>
<evidence type="ECO:0000259" key="5">
    <source>
        <dbReference type="Pfam" id="PF01370"/>
    </source>
</evidence>
<sequence length="322" mass="35825">MAIKYIVTGGAGFIGSNIVKELNARGEDDILIVDSLGIGEKWKNLVGLKYEDYLDKGDLFTVLADGLLADVEAVYHLGACSATTEKDADYLAENNYGYTRALCEECLAHGVRFVYASSAATYGDGNLGYSDADEETPKYKPLNMYGYSKHMFDLWALKAGVASQIAGMKYFNVYGPGEAHKDDMRSVVHKSYYQILETGEVKLFKSHRPDYKDGEQVRDFVYVKDAVKQTLWFGENRDVGGVFNCGTGTPRTWVDLVSSVFKAMGREPNIQFIDMPEHLQGKYQYHTQADLSKLRAAGYDAGFTALEDGVADYVQNHLMSEE</sequence>
<dbReference type="PANTHER" id="PTHR43103">
    <property type="entry name" value="NUCLEOSIDE-DIPHOSPHATE-SUGAR EPIMERASE"/>
    <property type="match status" value="1"/>
</dbReference>
<dbReference type="Gene3D" id="3.90.25.10">
    <property type="entry name" value="UDP-galactose 4-epimerase, domain 1"/>
    <property type="match status" value="1"/>
</dbReference>
<evidence type="ECO:0000313" key="6">
    <source>
        <dbReference type="EMBL" id="VGO11642.1"/>
    </source>
</evidence>
<feature type="binding site" evidence="4">
    <location>
        <begin position="77"/>
        <end position="81"/>
    </location>
    <ligand>
        <name>NADP(+)</name>
        <dbReference type="ChEBI" id="CHEBI:58349"/>
    </ligand>
</feature>
<feature type="binding site" evidence="4">
    <location>
        <position position="149"/>
    </location>
    <ligand>
        <name>NADP(+)</name>
        <dbReference type="ChEBI" id="CHEBI:58349"/>
    </ligand>
</feature>
<feature type="binding site" evidence="4">
    <location>
        <position position="56"/>
    </location>
    <ligand>
        <name>NADP(+)</name>
        <dbReference type="ChEBI" id="CHEBI:58349"/>
    </ligand>
</feature>
<feature type="active site" description="Proton acceptor" evidence="4">
    <location>
        <position position="181"/>
    </location>
</feature>
<dbReference type="GO" id="GO:0005975">
    <property type="term" value="P:carbohydrate metabolic process"/>
    <property type="evidence" value="ECO:0007669"/>
    <property type="project" value="UniProtKB-UniRule"/>
</dbReference>
<dbReference type="GO" id="GO:0008712">
    <property type="term" value="F:ADP-glyceromanno-heptose 6-epimerase activity"/>
    <property type="evidence" value="ECO:0007669"/>
    <property type="project" value="UniProtKB-UniRule"/>
</dbReference>
<dbReference type="AlphaFoldDB" id="A0A6C2TVT2"/>
<comment type="domain">
    <text evidence="4">Contains a large N-terminal NADP-binding domain, and a smaller C-terminal substrate-binding domain.</text>
</comment>
<feature type="domain" description="NAD-dependent epimerase/dehydratase" evidence="5">
    <location>
        <begin position="6"/>
        <end position="246"/>
    </location>
</feature>
<protein>
    <recommendedName>
        <fullName evidence="4">ADP-L-glycero-D-manno-heptose-6-epimerase</fullName>
        <ecNumber evidence="4">5.1.3.20</ecNumber>
    </recommendedName>
    <alternativeName>
        <fullName evidence="4">ADP-L-glycero-beta-D-manno-heptose-6-epimerase</fullName>
        <shortName evidence="4">ADP-glyceromanno-heptose 6-epimerase</shortName>
        <shortName evidence="4">ADP-hep 6-epimerase</shortName>
        <shortName evidence="4">AGME</shortName>
    </alternativeName>
</protein>
<dbReference type="NCBIfam" id="TIGR02197">
    <property type="entry name" value="heptose_epim"/>
    <property type="match status" value="1"/>
</dbReference>
<dbReference type="UniPathway" id="UPA00356">
    <property type="reaction ID" value="UER00440"/>
</dbReference>
<evidence type="ECO:0000256" key="4">
    <source>
        <dbReference type="HAMAP-Rule" id="MF_01601"/>
    </source>
</evidence>
<feature type="binding site" evidence="4">
    <location>
        <position position="94"/>
    </location>
    <ligand>
        <name>NADP(+)</name>
        <dbReference type="ChEBI" id="CHEBI:58349"/>
    </ligand>
</feature>
<evidence type="ECO:0000256" key="3">
    <source>
        <dbReference type="ARBA" id="ARBA00023277"/>
    </source>
</evidence>
<dbReference type="InterPro" id="IPR011912">
    <property type="entry name" value="Heptose_epim"/>
</dbReference>
<dbReference type="Proteomes" id="UP000366872">
    <property type="component" value="Unassembled WGS sequence"/>
</dbReference>
<evidence type="ECO:0000313" key="7">
    <source>
        <dbReference type="Proteomes" id="UP000366872"/>
    </source>
</evidence>
<feature type="binding site" evidence="4">
    <location>
        <position position="41"/>
    </location>
    <ligand>
        <name>NADP(+)</name>
        <dbReference type="ChEBI" id="CHEBI:58349"/>
    </ligand>
</feature>
<dbReference type="PANTHER" id="PTHR43103:SF3">
    <property type="entry name" value="ADP-L-GLYCERO-D-MANNO-HEPTOSE-6-EPIMERASE"/>
    <property type="match status" value="1"/>
</dbReference>
<organism evidence="6 7">
    <name type="scientific">Pontiella desulfatans</name>
    <dbReference type="NCBI Taxonomy" id="2750659"/>
    <lineage>
        <taxon>Bacteria</taxon>
        <taxon>Pseudomonadati</taxon>
        <taxon>Kiritimatiellota</taxon>
        <taxon>Kiritimatiellia</taxon>
        <taxon>Kiritimatiellales</taxon>
        <taxon>Pontiellaceae</taxon>
        <taxon>Pontiella</taxon>
    </lineage>
</organism>
<dbReference type="EC" id="5.1.3.20" evidence="4"/>
<feature type="binding site" evidence="4">
    <location>
        <position position="181"/>
    </location>
    <ligand>
        <name>NADP(+)</name>
        <dbReference type="ChEBI" id="CHEBI:58349"/>
    </ligand>
</feature>
<keyword evidence="3 4" id="KW-0119">Carbohydrate metabolism</keyword>
<evidence type="ECO:0000256" key="1">
    <source>
        <dbReference type="ARBA" id="ARBA00022857"/>
    </source>
</evidence>
<gene>
    <name evidence="4 6" type="primary">hldD</name>
    <name evidence="6" type="ORF">PDESU_00187</name>
</gene>
<dbReference type="Pfam" id="PF01370">
    <property type="entry name" value="Epimerase"/>
    <property type="match status" value="1"/>
</dbReference>
<feature type="binding site" evidence="4">
    <location>
        <position position="173"/>
    </location>
    <ligand>
        <name>NADP(+)</name>
        <dbReference type="ChEBI" id="CHEBI:58349"/>
    </ligand>
</feature>
<comment type="subunit">
    <text evidence="4">Homopentamer.</text>
</comment>
<evidence type="ECO:0000256" key="2">
    <source>
        <dbReference type="ARBA" id="ARBA00023235"/>
    </source>
</evidence>
<dbReference type="GO" id="GO:0050661">
    <property type="term" value="F:NADP binding"/>
    <property type="evidence" value="ECO:0007669"/>
    <property type="project" value="InterPro"/>
</dbReference>
<feature type="binding site" evidence="4">
    <location>
        <position position="183"/>
    </location>
    <ligand>
        <name>substrate</name>
    </ligand>
</feature>
<comment type="cofactor">
    <cofactor evidence="4">
        <name>NADP(+)</name>
        <dbReference type="ChEBI" id="CHEBI:58349"/>
    </cofactor>
    <text evidence="4">Binds 1 NADP(+) per subunit.</text>
</comment>
<dbReference type="GO" id="GO:0097171">
    <property type="term" value="P:ADP-L-glycero-beta-D-manno-heptose biosynthetic process"/>
    <property type="evidence" value="ECO:0007669"/>
    <property type="project" value="UniProtKB-UniPathway"/>
</dbReference>
<dbReference type="Gene3D" id="3.40.50.720">
    <property type="entry name" value="NAD(P)-binding Rossmann-like Domain"/>
    <property type="match status" value="1"/>
</dbReference>
<reference evidence="6 7" key="1">
    <citation type="submission" date="2019-04" db="EMBL/GenBank/DDBJ databases">
        <authorList>
            <person name="Van Vliet M D."/>
        </authorList>
    </citation>
    <scope>NUCLEOTIDE SEQUENCE [LARGE SCALE GENOMIC DNA]</scope>
    <source>
        <strain evidence="6 7">F1</strain>
    </source>
</reference>
<feature type="binding site" evidence="4">
    <location>
        <position position="190"/>
    </location>
    <ligand>
        <name>substrate</name>
    </ligand>
</feature>
<feature type="active site" description="Proton acceptor" evidence="4">
    <location>
        <position position="145"/>
    </location>
</feature>
<keyword evidence="2 4" id="KW-0413">Isomerase</keyword>
<accession>A0A6C2TVT2</accession>
<proteinExistence type="inferred from homology"/>
<feature type="binding site" evidence="4">
    <location>
        <begin position="34"/>
        <end position="35"/>
    </location>
    <ligand>
        <name>NADP(+)</name>
        <dbReference type="ChEBI" id="CHEBI:58349"/>
    </ligand>
</feature>
<dbReference type="InterPro" id="IPR001509">
    <property type="entry name" value="Epimerase_deHydtase"/>
</dbReference>
<feature type="binding site" evidence="4">
    <location>
        <position position="218"/>
    </location>
    <ligand>
        <name>substrate</name>
    </ligand>
</feature>
<name>A0A6C2TVT2_PONDE</name>
<keyword evidence="1 4" id="KW-0521">NADP</keyword>
<dbReference type="EMBL" id="CAAHFG010000001">
    <property type="protein sequence ID" value="VGO11642.1"/>
    <property type="molecule type" value="Genomic_DNA"/>
</dbReference>
<feature type="binding site" evidence="4">
    <location>
        <position position="172"/>
    </location>
    <ligand>
        <name>substrate</name>
    </ligand>
</feature>
<keyword evidence="7" id="KW-1185">Reference proteome</keyword>
<feature type="binding site" evidence="4">
    <location>
        <begin position="13"/>
        <end position="14"/>
    </location>
    <ligand>
        <name>NADP(+)</name>
        <dbReference type="ChEBI" id="CHEBI:58349"/>
    </ligand>
</feature>
<comment type="catalytic activity">
    <reaction evidence="4">
        <text>ADP-D-glycero-beta-D-manno-heptose = ADP-L-glycero-beta-D-manno-heptose</text>
        <dbReference type="Rhea" id="RHEA:17577"/>
        <dbReference type="ChEBI" id="CHEBI:59967"/>
        <dbReference type="ChEBI" id="CHEBI:61506"/>
        <dbReference type="EC" id="5.1.3.20"/>
    </reaction>
</comment>
<comment type="function">
    <text evidence="4">Catalyzes the interconversion between ADP-D-glycero-beta-D-manno-heptose and ADP-L-glycero-beta-D-manno-heptose via an epimerization at carbon 6 of the heptose.</text>
</comment>
<dbReference type="InterPro" id="IPR036291">
    <property type="entry name" value="NAD(P)-bd_dom_sf"/>
</dbReference>
<comment type="pathway">
    <text evidence="4">Nucleotide-sugar biosynthesis; ADP-L-glycero-beta-D-manno-heptose biosynthesis; ADP-L-glycero-beta-D-manno-heptose from D-glycero-beta-D-manno-heptose 7-phosphate: step 4/4.</text>
</comment>
<dbReference type="SUPFAM" id="SSF51735">
    <property type="entry name" value="NAD(P)-binding Rossmann-fold domains"/>
    <property type="match status" value="1"/>
</dbReference>
<feature type="binding site" evidence="4">
    <location>
        <position position="283"/>
    </location>
    <ligand>
        <name>substrate</name>
    </ligand>
</feature>